<dbReference type="Proteomes" id="UP000220480">
    <property type="component" value="Unassembled WGS sequence"/>
</dbReference>
<gene>
    <name evidence="1" type="ORF">CGS59_13235</name>
</gene>
<dbReference type="PROSITE" id="PS51257">
    <property type="entry name" value="PROKAR_LIPOPROTEIN"/>
    <property type="match status" value="1"/>
</dbReference>
<dbReference type="EMBL" id="NMTZ01000027">
    <property type="protein sequence ID" value="PDX83072.1"/>
    <property type="molecule type" value="Genomic_DNA"/>
</dbReference>
<dbReference type="AlphaFoldDB" id="A0A2A7AVI5"/>
<evidence type="ECO:0000313" key="2">
    <source>
        <dbReference type="Proteomes" id="UP000220480"/>
    </source>
</evidence>
<evidence type="ECO:0000313" key="1">
    <source>
        <dbReference type="EMBL" id="PDX83072.1"/>
    </source>
</evidence>
<dbReference type="RefSeq" id="WP_097780301.1">
    <property type="nucleotide sequence ID" value="NZ_JAEKCA010000002.1"/>
</dbReference>
<reference evidence="1 2" key="1">
    <citation type="journal article" date="2017" name="Front. Microbiol.">
        <title>New Insights into the Diversity of the Genus Faecalibacterium.</title>
        <authorList>
            <person name="Benevides L."/>
            <person name="Burman S."/>
            <person name="Martin R."/>
            <person name="Robert V."/>
            <person name="Thomas M."/>
            <person name="Miquel S."/>
            <person name="Chain F."/>
            <person name="Sokol H."/>
            <person name="Bermudez-Humaran L.G."/>
            <person name="Morrison M."/>
            <person name="Langella P."/>
            <person name="Azevedo V.A."/>
            <person name="Chatel J.M."/>
            <person name="Soares S."/>
        </authorList>
    </citation>
    <scope>NUCLEOTIDE SEQUENCE [LARGE SCALE GENOMIC DNA]</scope>
    <source>
        <strain evidence="1 2">CNCM I 4644</strain>
    </source>
</reference>
<name>A0A2A7AVI5_9FIRM</name>
<sequence length="142" mass="15358">MNEFTRSLLYVALLVCVPIVTACIKKGIAVAVDAINAQTQNIKVQRLVREIGDAVANAVAAMNQTYVNDLKAAGTFNEAEQKEALMRAVSAALKSMSRDAQDYIKSNFGDTTQYLENRIEAQIDANHVAAKQAAVQNTLNLG</sequence>
<organism evidence="1 2">
    <name type="scientific">Faecalibacterium prausnitzii</name>
    <dbReference type="NCBI Taxonomy" id="853"/>
    <lineage>
        <taxon>Bacteria</taxon>
        <taxon>Bacillati</taxon>
        <taxon>Bacillota</taxon>
        <taxon>Clostridia</taxon>
        <taxon>Eubacteriales</taxon>
        <taxon>Oscillospiraceae</taxon>
        <taxon>Faecalibacterium</taxon>
    </lineage>
</organism>
<protein>
    <submittedName>
        <fullName evidence="1">Uncharacterized protein</fullName>
    </submittedName>
</protein>
<accession>A0A2A7AVI5</accession>
<comment type="caution">
    <text evidence="1">The sequence shown here is derived from an EMBL/GenBank/DDBJ whole genome shotgun (WGS) entry which is preliminary data.</text>
</comment>
<proteinExistence type="predicted"/>